<dbReference type="RefSeq" id="XP_022467692.1">
    <property type="nucleotide sequence ID" value="XM_022625795.1"/>
</dbReference>
<organism evidence="2 3">
    <name type="scientific">Colletotrichum orchidophilum</name>
    <dbReference type="NCBI Taxonomy" id="1209926"/>
    <lineage>
        <taxon>Eukaryota</taxon>
        <taxon>Fungi</taxon>
        <taxon>Dikarya</taxon>
        <taxon>Ascomycota</taxon>
        <taxon>Pezizomycotina</taxon>
        <taxon>Sordariomycetes</taxon>
        <taxon>Hypocreomycetidae</taxon>
        <taxon>Glomerellales</taxon>
        <taxon>Glomerellaceae</taxon>
        <taxon>Colletotrichum</taxon>
    </lineage>
</organism>
<evidence type="ECO:0000313" key="3">
    <source>
        <dbReference type="Proteomes" id="UP000176998"/>
    </source>
</evidence>
<feature type="region of interest" description="Disordered" evidence="1">
    <location>
        <begin position="1"/>
        <end position="53"/>
    </location>
</feature>
<accession>A0A1G4AN50</accession>
<dbReference type="EMBL" id="MJBS01000249">
    <property type="protein sequence ID" value="OHE90515.1"/>
    <property type="molecule type" value="Genomic_DNA"/>
</dbReference>
<proteinExistence type="predicted"/>
<keyword evidence="3" id="KW-1185">Reference proteome</keyword>
<dbReference type="OrthoDB" id="10539250at2759"/>
<evidence type="ECO:0000256" key="1">
    <source>
        <dbReference type="SAM" id="MobiDB-lite"/>
    </source>
</evidence>
<gene>
    <name evidence="2" type="ORF">CORC01_14184</name>
</gene>
<reference evidence="2 3" key="1">
    <citation type="submission" date="2016-09" db="EMBL/GenBank/DDBJ databases">
        <authorList>
            <person name="Capua I."/>
            <person name="De Benedictis P."/>
            <person name="Joannis T."/>
            <person name="Lombin L.H."/>
            <person name="Cattoli G."/>
        </authorList>
    </citation>
    <scope>NUCLEOTIDE SEQUENCE [LARGE SCALE GENOMIC DNA]</scope>
    <source>
        <strain evidence="2 3">IMI 309357</strain>
    </source>
</reference>
<dbReference type="Proteomes" id="UP000176998">
    <property type="component" value="Unassembled WGS sequence"/>
</dbReference>
<name>A0A1G4AN50_9PEZI</name>
<sequence length="74" mass="7767">MHDGCNKPWLLSRGTCRDAPVPELSPGEAGTIRRGPPVNGPLDQSELSGTEPRDITLTVVDEALSGLLSLSALT</sequence>
<protein>
    <submittedName>
        <fullName evidence="2">Uncharacterized protein</fullName>
    </submittedName>
</protein>
<dbReference type="GeneID" id="34567305"/>
<dbReference type="AlphaFoldDB" id="A0A1G4AN50"/>
<comment type="caution">
    <text evidence="2">The sequence shown here is derived from an EMBL/GenBank/DDBJ whole genome shotgun (WGS) entry which is preliminary data.</text>
</comment>
<evidence type="ECO:0000313" key="2">
    <source>
        <dbReference type="EMBL" id="OHE90515.1"/>
    </source>
</evidence>